<dbReference type="PROSITE" id="PS00984">
    <property type="entry name" value="UROTENSIN_II"/>
    <property type="match status" value="1"/>
</dbReference>
<evidence type="ECO:0000313" key="9">
    <source>
        <dbReference type="Proteomes" id="UP001221898"/>
    </source>
</evidence>
<dbReference type="GO" id="GO:0008217">
    <property type="term" value="P:regulation of blood pressure"/>
    <property type="evidence" value="ECO:0007669"/>
    <property type="project" value="InterPro"/>
</dbReference>
<protein>
    <recommendedName>
        <fullName evidence="10">Urotensin-2B</fullName>
    </recommendedName>
</protein>
<evidence type="ECO:0000256" key="5">
    <source>
        <dbReference type="ARBA" id="ARBA00023157"/>
    </source>
</evidence>
<dbReference type="GO" id="GO:0005576">
    <property type="term" value="C:extracellular region"/>
    <property type="evidence" value="ECO:0007669"/>
    <property type="project" value="UniProtKB-SubCell"/>
</dbReference>
<evidence type="ECO:0000313" key="8">
    <source>
        <dbReference type="EMBL" id="KAJ8418655.1"/>
    </source>
</evidence>
<organism evidence="8 9">
    <name type="scientific">Aldrovandia affinis</name>
    <dbReference type="NCBI Taxonomy" id="143900"/>
    <lineage>
        <taxon>Eukaryota</taxon>
        <taxon>Metazoa</taxon>
        <taxon>Chordata</taxon>
        <taxon>Craniata</taxon>
        <taxon>Vertebrata</taxon>
        <taxon>Euteleostomi</taxon>
        <taxon>Actinopterygii</taxon>
        <taxon>Neopterygii</taxon>
        <taxon>Teleostei</taxon>
        <taxon>Notacanthiformes</taxon>
        <taxon>Halosauridae</taxon>
        <taxon>Aldrovandia</taxon>
    </lineage>
</organism>
<feature type="coiled-coil region" evidence="6">
    <location>
        <begin position="71"/>
        <end position="101"/>
    </location>
</feature>
<sequence>MDRTLSVNLCFGLVALLLLHRALTVQGRSILSPGHRVFHPKEETDVQNKVIAFLLRKNLVPLAVERNDLEMASNIAELEELENFKENLELQRELASDAIRTEMSLPRKRGMQNQSCFWKYCV</sequence>
<dbReference type="EMBL" id="JAINUG010000001">
    <property type="protein sequence ID" value="KAJ8418655.1"/>
    <property type="molecule type" value="Genomic_DNA"/>
</dbReference>
<accession>A0AAD7TCW9</accession>
<feature type="signal peptide" evidence="7">
    <location>
        <begin position="1"/>
        <end position="27"/>
    </location>
</feature>
<comment type="subcellular location">
    <subcellularLocation>
        <location evidence="1">Secreted</location>
    </subcellularLocation>
</comment>
<proteinExistence type="inferred from homology"/>
<keyword evidence="7" id="KW-0732">Signal</keyword>
<evidence type="ECO:0000256" key="4">
    <source>
        <dbReference type="ARBA" id="ARBA00022702"/>
    </source>
</evidence>
<name>A0AAD7TCW9_9TELE</name>
<dbReference type="GO" id="GO:0097746">
    <property type="term" value="P:blood vessel diameter maintenance"/>
    <property type="evidence" value="ECO:0007669"/>
    <property type="project" value="InterPro"/>
</dbReference>
<gene>
    <name evidence="8" type="ORF">AAFF_G00001540</name>
</gene>
<evidence type="ECO:0000256" key="6">
    <source>
        <dbReference type="SAM" id="Coils"/>
    </source>
</evidence>
<dbReference type="GO" id="GO:0005179">
    <property type="term" value="F:hormone activity"/>
    <property type="evidence" value="ECO:0007669"/>
    <property type="project" value="UniProtKB-KW"/>
</dbReference>
<comment type="caution">
    <text evidence="8">The sequence shown here is derived from an EMBL/GenBank/DDBJ whole genome shotgun (WGS) entry which is preliminary data.</text>
</comment>
<keyword evidence="9" id="KW-1185">Reference proteome</keyword>
<reference evidence="8" key="1">
    <citation type="journal article" date="2023" name="Science">
        <title>Genome structures resolve the early diversification of teleost fishes.</title>
        <authorList>
            <person name="Parey E."/>
            <person name="Louis A."/>
            <person name="Montfort J."/>
            <person name="Bouchez O."/>
            <person name="Roques C."/>
            <person name="Iampietro C."/>
            <person name="Lluch J."/>
            <person name="Castinel A."/>
            <person name="Donnadieu C."/>
            <person name="Desvignes T."/>
            <person name="Floi Bucao C."/>
            <person name="Jouanno E."/>
            <person name="Wen M."/>
            <person name="Mejri S."/>
            <person name="Dirks R."/>
            <person name="Jansen H."/>
            <person name="Henkel C."/>
            <person name="Chen W.J."/>
            <person name="Zahm M."/>
            <person name="Cabau C."/>
            <person name="Klopp C."/>
            <person name="Thompson A.W."/>
            <person name="Robinson-Rechavi M."/>
            <person name="Braasch I."/>
            <person name="Lecointre G."/>
            <person name="Bobe J."/>
            <person name="Postlethwait J.H."/>
            <person name="Berthelot C."/>
            <person name="Roest Crollius H."/>
            <person name="Guiguen Y."/>
        </authorList>
    </citation>
    <scope>NUCLEOTIDE SEQUENCE</scope>
    <source>
        <strain evidence="8">NC1722</strain>
    </source>
</reference>
<dbReference type="PANTHER" id="PTHR36876">
    <property type="entry name" value="UROTENSIN-2B"/>
    <property type="match status" value="1"/>
</dbReference>
<dbReference type="AlphaFoldDB" id="A0AAD7TCW9"/>
<keyword evidence="4" id="KW-0372">Hormone</keyword>
<evidence type="ECO:0000256" key="1">
    <source>
        <dbReference type="ARBA" id="ARBA00004613"/>
    </source>
</evidence>
<evidence type="ECO:0000256" key="3">
    <source>
        <dbReference type="ARBA" id="ARBA00022525"/>
    </source>
</evidence>
<keyword evidence="5" id="KW-1015">Disulfide bond</keyword>
<keyword evidence="6" id="KW-0175">Coiled coil</keyword>
<keyword evidence="3" id="KW-0964">Secreted</keyword>
<dbReference type="InterPro" id="IPR001483">
    <property type="entry name" value="Urotensin_II"/>
</dbReference>
<feature type="chain" id="PRO_5042047165" description="Urotensin-2B" evidence="7">
    <location>
        <begin position="28"/>
        <end position="122"/>
    </location>
</feature>
<dbReference type="PANTHER" id="PTHR36876:SF1">
    <property type="entry name" value="UROTENSIN-2B"/>
    <property type="match status" value="1"/>
</dbReference>
<evidence type="ECO:0000256" key="2">
    <source>
        <dbReference type="ARBA" id="ARBA00006719"/>
    </source>
</evidence>
<comment type="similarity">
    <text evidence="2">Belongs to the urotensin-2 family.</text>
</comment>
<dbReference type="Proteomes" id="UP001221898">
    <property type="component" value="Unassembled WGS sequence"/>
</dbReference>
<dbReference type="InterPro" id="IPR043255">
    <property type="entry name" value="U-IIB"/>
</dbReference>
<evidence type="ECO:0008006" key="10">
    <source>
        <dbReference type="Google" id="ProtNLM"/>
    </source>
</evidence>
<evidence type="ECO:0000256" key="7">
    <source>
        <dbReference type="SAM" id="SignalP"/>
    </source>
</evidence>